<evidence type="ECO:0000313" key="5">
    <source>
        <dbReference type="EMBL" id="MCT7660739.1"/>
    </source>
</evidence>
<feature type="region of interest" description="Disordered" evidence="1">
    <location>
        <begin position="425"/>
        <end position="461"/>
    </location>
</feature>
<accession>A0ABT2MEP0</accession>
<gene>
    <name evidence="5" type="ORF">N4S67_20255</name>
</gene>
<dbReference type="Pfam" id="PF11887">
    <property type="entry name" value="Mce4_CUP1"/>
    <property type="match status" value="1"/>
</dbReference>
<feature type="compositionally biased region" description="Pro residues" evidence="1">
    <location>
        <begin position="432"/>
        <end position="461"/>
    </location>
</feature>
<dbReference type="Proteomes" id="UP001206639">
    <property type="component" value="Unassembled WGS sequence"/>
</dbReference>
<reference evidence="6" key="1">
    <citation type="submission" date="2023-07" db="EMBL/GenBank/DDBJ databases">
        <authorList>
            <person name="Deng Y."/>
            <person name="Zhang Y.-Q."/>
        </authorList>
    </citation>
    <scope>NUCLEOTIDE SEQUENCE [LARGE SCALE GENOMIC DNA]</scope>
    <source>
        <strain evidence="6">CPCC 205710</strain>
    </source>
</reference>
<protein>
    <submittedName>
        <fullName evidence="5">MCE family protein</fullName>
    </submittedName>
</protein>
<dbReference type="NCBIfam" id="TIGR00996">
    <property type="entry name" value="Mtu_fam_mce"/>
    <property type="match status" value="1"/>
</dbReference>
<dbReference type="InterPro" id="IPR005693">
    <property type="entry name" value="Mce"/>
</dbReference>
<dbReference type="InterPro" id="IPR024516">
    <property type="entry name" value="Mce_C"/>
</dbReference>
<organism evidence="5 6">
    <name type="scientific">Mycobacterium deserti</name>
    <dbReference type="NCBI Taxonomy" id="2978347"/>
    <lineage>
        <taxon>Bacteria</taxon>
        <taxon>Bacillati</taxon>
        <taxon>Actinomycetota</taxon>
        <taxon>Actinomycetes</taxon>
        <taxon>Mycobacteriales</taxon>
        <taxon>Mycobacteriaceae</taxon>
        <taxon>Mycobacterium</taxon>
    </lineage>
</organism>
<comment type="caution">
    <text evidence="5">The sequence shown here is derived from an EMBL/GenBank/DDBJ whole genome shotgun (WGS) entry which is preliminary data.</text>
</comment>
<keyword evidence="6" id="KW-1185">Reference proteome</keyword>
<evidence type="ECO:0000313" key="6">
    <source>
        <dbReference type="Proteomes" id="UP001206639"/>
    </source>
</evidence>
<proteinExistence type="predicted"/>
<evidence type="ECO:0000256" key="2">
    <source>
        <dbReference type="SAM" id="Phobius"/>
    </source>
</evidence>
<dbReference type="Pfam" id="PF02470">
    <property type="entry name" value="MlaD"/>
    <property type="match status" value="1"/>
</dbReference>
<keyword evidence="2" id="KW-0472">Membrane</keyword>
<dbReference type="PANTHER" id="PTHR33371:SF19">
    <property type="entry name" value="MCE-FAMILY PROTEIN MCE4A"/>
    <property type="match status" value="1"/>
</dbReference>
<evidence type="ECO:0000259" key="3">
    <source>
        <dbReference type="Pfam" id="PF02470"/>
    </source>
</evidence>
<dbReference type="InterPro" id="IPR052336">
    <property type="entry name" value="MlaD_Phospholipid_Transporter"/>
</dbReference>
<dbReference type="EMBL" id="JAODWD010000005">
    <property type="protein sequence ID" value="MCT7660739.1"/>
    <property type="molecule type" value="Genomic_DNA"/>
</dbReference>
<dbReference type="InterPro" id="IPR003399">
    <property type="entry name" value="Mce/MlaD"/>
</dbReference>
<feature type="domain" description="Mce/MlaD" evidence="3">
    <location>
        <begin position="41"/>
        <end position="116"/>
    </location>
</feature>
<feature type="domain" description="Mammalian cell entry C-terminal" evidence="4">
    <location>
        <begin position="122"/>
        <end position="340"/>
    </location>
</feature>
<evidence type="ECO:0000256" key="1">
    <source>
        <dbReference type="SAM" id="MobiDB-lite"/>
    </source>
</evidence>
<keyword evidence="2" id="KW-1133">Transmembrane helix</keyword>
<dbReference type="PANTHER" id="PTHR33371">
    <property type="entry name" value="INTERMEMBRANE PHOSPHOLIPID TRANSPORT SYSTEM BINDING PROTEIN MLAD-RELATED"/>
    <property type="match status" value="1"/>
</dbReference>
<dbReference type="RefSeq" id="WP_260994816.1">
    <property type="nucleotide sequence ID" value="NZ_JAODWD010000005.1"/>
</dbReference>
<name>A0ABT2MEP0_9MYCO</name>
<evidence type="ECO:0000259" key="4">
    <source>
        <dbReference type="Pfam" id="PF11887"/>
    </source>
</evidence>
<sequence>MDLKPMGLHPKWWAFIMAITLAMFVVVSGAAFNDSLRSVIPVTLTSERAGLVMETGAKVKLRGVQVGQVSAISHSQDGRANLQLEIDRSQLQFIPANVDASIKATTAFGAKYVNLAYPDDPSPKRLSAGQMLLSRNVTTEVNTVFENLMGVLDQVDPAKLNSVLTAVADALRGKGRAIGQQITEIDNVVTTLNTRTDNIRDGLQATAAASDAYATAAPDILRILNAATTTSETITSHAKALDTLLLNTIGFAKSGVELIGPNQDNLINSINVLRPTTELLMKYNPEYTCLLLGVKWAYDNGTTVGGGNGYSAVIDASFAWGVDPYAYPANLPVVAAKGGPGGKPGCGSLPDPTKNYPVRALVTDTGWGTGIDIRPNPGIGHPCWANYLPVTRAVPEPPSIRQCLPGPAIGPVPYPGAPPYGAPLYGPDGAPLYPPPPGQQPVDLPAPNPPTPIVPTATPTP</sequence>
<feature type="transmembrane region" description="Helical" evidence="2">
    <location>
        <begin position="12"/>
        <end position="32"/>
    </location>
</feature>
<keyword evidence="2" id="KW-0812">Transmembrane</keyword>